<dbReference type="Proteomes" id="UP000289794">
    <property type="component" value="Chromosome"/>
</dbReference>
<keyword evidence="1" id="KW-0472">Membrane</keyword>
<evidence type="ECO:0000313" key="2">
    <source>
        <dbReference type="EMBL" id="QBE97967.1"/>
    </source>
</evidence>
<protein>
    <submittedName>
        <fullName evidence="2">Uncharacterized protein</fullName>
    </submittedName>
</protein>
<dbReference type="RefSeq" id="WP_029469268.1">
    <property type="nucleotide sequence ID" value="NZ_CP035945.1"/>
</dbReference>
<dbReference type="EMBL" id="CP035945">
    <property type="protein sequence ID" value="QBE97967.1"/>
    <property type="molecule type" value="Genomic_DNA"/>
</dbReference>
<dbReference type="KEGG" id="bpro:PMF13cell1_03530"/>
<accession>A0A4P6M3N5</accession>
<evidence type="ECO:0000256" key="1">
    <source>
        <dbReference type="SAM" id="Phobius"/>
    </source>
</evidence>
<organism evidence="2 3">
    <name type="scientific">Blautia producta</name>
    <dbReference type="NCBI Taxonomy" id="33035"/>
    <lineage>
        <taxon>Bacteria</taxon>
        <taxon>Bacillati</taxon>
        <taxon>Bacillota</taxon>
        <taxon>Clostridia</taxon>
        <taxon>Lachnospirales</taxon>
        <taxon>Lachnospiraceae</taxon>
        <taxon>Blautia</taxon>
    </lineage>
</organism>
<evidence type="ECO:0000313" key="3">
    <source>
        <dbReference type="Proteomes" id="UP000289794"/>
    </source>
</evidence>
<sequence>MDKKVLKKFLFVLSILFTVLTFLGTVYVLLNKGQVSAGYATVPMLWAVLFITIYNRVKKDLESE</sequence>
<name>A0A4P6M3N5_9FIRM</name>
<keyword evidence="1" id="KW-0812">Transmembrane</keyword>
<gene>
    <name evidence="2" type="ORF">PMF13cell1_03530</name>
</gene>
<feature type="transmembrane region" description="Helical" evidence="1">
    <location>
        <begin position="36"/>
        <end position="54"/>
    </location>
</feature>
<feature type="transmembrane region" description="Helical" evidence="1">
    <location>
        <begin position="9"/>
        <end position="30"/>
    </location>
</feature>
<proteinExistence type="predicted"/>
<keyword evidence="1" id="KW-1133">Transmembrane helix</keyword>
<reference evidence="2 3" key="1">
    <citation type="submission" date="2019-01" db="EMBL/GenBank/DDBJ databases">
        <title>PMF-metabolizing Aryl O-demethylase.</title>
        <authorList>
            <person name="Kim M."/>
        </authorList>
    </citation>
    <scope>NUCLEOTIDE SEQUENCE [LARGE SCALE GENOMIC DNA]</scope>
    <source>
        <strain evidence="2 3">PMF1</strain>
    </source>
</reference>
<dbReference type="AlphaFoldDB" id="A0A4P6M3N5"/>